<evidence type="ECO:0000313" key="11">
    <source>
        <dbReference type="Proteomes" id="UP000270795"/>
    </source>
</evidence>
<dbReference type="GO" id="GO:0015087">
    <property type="term" value="F:cobalt ion transmembrane transporter activity"/>
    <property type="evidence" value="ECO:0007669"/>
    <property type="project" value="TreeGrafter"/>
</dbReference>
<evidence type="ECO:0000256" key="4">
    <source>
        <dbReference type="ARBA" id="ARBA00022475"/>
    </source>
</evidence>
<dbReference type="AlphaFoldDB" id="A0A3M6A207"/>
<dbReference type="GO" id="GO:0000287">
    <property type="term" value="F:magnesium ion binding"/>
    <property type="evidence" value="ECO:0007669"/>
    <property type="project" value="TreeGrafter"/>
</dbReference>
<dbReference type="EMBL" id="RBUO01000351">
    <property type="protein sequence ID" value="RMV12898.1"/>
    <property type="molecule type" value="Genomic_DNA"/>
</dbReference>
<comment type="caution">
    <text evidence="9">The sequence shown here is derived from an EMBL/GenBank/DDBJ whole genome shotgun (WGS) entry which is preliminary data.</text>
</comment>
<evidence type="ECO:0000313" key="12">
    <source>
        <dbReference type="Proteomes" id="UP000272241"/>
    </source>
</evidence>
<dbReference type="InterPro" id="IPR045863">
    <property type="entry name" value="CorA_TM1_TM2"/>
</dbReference>
<evidence type="ECO:0000256" key="7">
    <source>
        <dbReference type="ARBA" id="ARBA00023136"/>
    </source>
</evidence>
<dbReference type="PANTHER" id="PTHR46494:SF1">
    <property type="entry name" value="CORA FAMILY METAL ION TRANSPORTER (EUROFUNG)"/>
    <property type="match status" value="1"/>
</dbReference>
<reference evidence="11 12" key="1">
    <citation type="submission" date="2018-08" db="EMBL/GenBank/DDBJ databases">
        <title>Recombination of ecologically and evolutionarily significant loci maintains genetic cohesion in the Pseudomonas syringae species complex.</title>
        <authorList>
            <person name="Dillon M."/>
            <person name="Thakur S."/>
            <person name="Almeida R.N.D."/>
            <person name="Weir B.S."/>
            <person name="Guttman D.S."/>
        </authorList>
    </citation>
    <scope>NUCLEOTIDE SEQUENCE [LARGE SCALE GENOMIC DNA]</scope>
    <source>
        <strain evidence="9 12">ICMP 11895</strain>
        <strain evidence="10 13">ICMP 11897</strain>
        <strain evidence="8 11">ICMP 11899</strain>
    </source>
</reference>
<evidence type="ECO:0000313" key="8">
    <source>
        <dbReference type="EMBL" id="RMV11546.1"/>
    </source>
</evidence>
<dbReference type="SUPFAM" id="SSF144083">
    <property type="entry name" value="Magnesium transport protein CorA, transmembrane region"/>
    <property type="match status" value="1"/>
</dbReference>
<dbReference type="InterPro" id="IPR002523">
    <property type="entry name" value="MgTranspt_CorA/ZnTranspt_ZntB"/>
</dbReference>
<evidence type="ECO:0000256" key="5">
    <source>
        <dbReference type="ARBA" id="ARBA00022692"/>
    </source>
</evidence>
<evidence type="ECO:0000313" key="13">
    <source>
        <dbReference type="Proteomes" id="UP000272703"/>
    </source>
</evidence>
<sequence>MGRVVAAAVYSKGKKVRDITLDEGAAWAAKPDHFVWIGLEQPSNEELTSLKEQFNLHELALEDAMEVHSRPKLETFGDALFIVTYAPVRENGKLLFIETHIFAGKGYVITSRNGHSKSYGLVRQRCEARPLLLEHGEDFVLYALLDFVTENYQPVTEAIHAELELLEQSVIGGSLRESDIQHIHALRRDLLRMRRYVAPMVEVGEELQRLSFPFIDKNMRPYFRDVEIHVKRQMEDLGNLCDIASQTIEIGLLLESSRQSIVQRKFAGWAAILAFPTAIAGIYGMNFENMSSSGNTATSSCWASFWAGVRRCLPASSALAGYSTATAFPFKQPCAGSDRLFFRLVRHKAHHPFCHRRPMMVVIQAGNTLLVNLFAQRFLTKIKQGPGKLVNELGMALETQHLIIDMVGRKWTELAGCKHRCVLGQRGHLILMADQQRERVHCWRHPRSGGCQLIVMNTDTPTLHGTLGPAAQEQGQQLVTKADTQQFFAALIQLQQINLQGLNPGIGAKRVCLAAGHQISIELLVCRWIVPLHHVVNRQLCSDWLASEEQFEHPPVPLVLLDQLRSQVVGFQNTDA</sequence>
<dbReference type="GO" id="GO:0050897">
    <property type="term" value="F:cobalt ion binding"/>
    <property type="evidence" value="ECO:0007669"/>
    <property type="project" value="TreeGrafter"/>
</dbReference>
<evidence type="ECO:0000256" key="2">
    <source>
        <dbReference type="ARBA" id="ARBA00009765"/>
    </source>
</evidence>
<keyword evidence="5" id="KW-0812">Transmembrane</keyword>
<dbReference type="Gene3D" id="1.20.58.340">
    <property type="entry name" value="Magnesium transport protein CorA, transmembrane region"/>
    <property type="match status" value="2"/>
</dbReference>
<keyword evidence="6" id="KW-1133">Transmembrane helix</keyword>
<comment type="similarity">
    <text evidence="2">Belongs to the CorA metal ion transporter (MIT) (TC 1.A.35) family.</text>
</comment>
<dbReference type="Proteomes" id="UP000272241">
    <property type="component" value="Unassembled WGS sequence"/>
</dbReference>
<evidence type="ECO:0000313" key="9">
    <source>
        <dbReference type="EMBL" id="RMV12898.1"/>
    </source>
</evidence>
<dbReference type="Gene3D" id="3.30.460.20">
    <property type="entry name" value="CorA soluble domain-like"/>
    <property type="match status" value="1"/>
</dbReference>
<dbReference type="CDD" id="cd12830">
    <property type="entry name" value="MtCorA-like"/>
    <property type="match status" value="1"/>
</dbReference>
<dbReference type="PANTHER" id="PTHR46494">
    <property type="entry name" value="CORA FAMILY METAL ION TRANSPORTER (EUROFUNG)"/>
    <property type="match status" value="1"/>
</dbReference>
<protein>
    <submittedName>
        <fullName evidence="9">Mg2+/Co2+ transporter</fullName>
    </submittedName>
    <submittedName>
        <fullName evidence="8">Putative Magnesium and cobalt transport protein</fullName>
    </submittedName>
</protein>
<gene>
    <name evidence="9" type="ORF">ALP15_01501</name>
    <name evidence="10" type="ORF">ALP16_00610</name>
    <name evidence="8" type="ORF">ALP17_01488</name>
</gene>
<evidence type="ECO:0000256" key="6">
    <source>
        <dbReference type="ARBA" id="ARBA00022989"/>
    </source>
</evidence>
<dbReference type="InterPro" id="IPR045861">
    <property type="entry name" value="CorA_cytoplasmic_dom"/>
</dbReference>
<keyword evidence="4" id="KW-1003">Cell membrane</keyword>
<dbReference type="GO" id="GO:0015095">
    <property type="term" value="F:magnesium ion transmembrane transporter activity"/>
    <property type="evidence" value="ECO:0007669"/>
    <property type="project" value="TreeGrafter"/>
</dbReference>
<name>A0A3M6A207_PSESS</name>
<dbReference type="EMBL" id="RBUN01000203">
    <property type="protein sequence ID" value="RMV19384.1"/>
    <property type="molecule type" value="Genomic_DNA"/>
</dbReference>
<organism evidence="9 12">
    <name type="scientific">Pseudomonas savastanoi</name>
    <name type="common">Pseudomonas syringae pv. savastanoi</name>
    <dbReference type="NCBI Taxonomy" id="29438"/>
    <lineage>
        <taxon>Bacteria</taxon>
        <taxon>Pseudomonadati</taxon>
        <taxon>Pseudomonadota</taxon>
        <taxon>Gammaproteobacteria</taxon>
        <taxon>Pseudomonadales</taxon>
        <taxon>Pseudomonadaceae</taxon>
        <taxon>Pseudomonas</taxon>
    </lineage>
</organism>
<accession>A0A3M6A207</accession>
<evidence type="ECO:0000256" key="1">
    <source>
        <dbReference type="ARBA" id="ARBA00004651"/>
    </source>
</evidence>
<comment type="subcellular location">
    <subcellularLocation>
        <location evidence="1">Cell membrane</location>
        <topology evidence="1">Multi-pass membrane protein</topology>
    </subcellularLocation>
</comment>
<keyword evidence="7" id="KW-0472">Membrane</keyword>
<dbReference type="Proteomes" id="UP000272703">
    <property type="component" value="Unassembled WGS sequence"/>
</dbReference>
<evidence type="ECO:0000313" key="10">
    <source>
        <dbReference type="EMBL" id="RMV19384.1"/>
    </source>
</evidence>
<dbReference type="GO" id="GO:0005886">
    <property type="term" value="C:plasma membrane"/>
    <property type="evidence" value="ECO:0007669"/>
    <property type="project" value="UniProtKB-SubCell"/>
</dbReference>
<dbReference type="EMBL" id="RBUM01000388">
    <property type="protein sequence ID" value="RMV11546.1"/>
    <property type="molecule type" value="Genomic_DNA"/>
</dbReference>
<dbReference type="Proteomes" id="UP000270795">
    <property type="component" value="Unassembled WGS sequence"/>
</dbReference>
<dbReference type="SUPFAM" id="SSF143865">
    <property type="entry name" value="CorA soluble domain-like"/>
    <property type="match status" value="1"/>
</dbReference>
<keyword evidence="3" id="KW-0813">Transport</keyword>
<evidence type="ECO:0000256" key="3">
    <source>
        <dbReference type="ARBA" id="ARBA00022448"/>
    </source>
</evidence>
<proteinExistence type="inferred from homology"/>
<dbReference type="Pfam" id="PF01544">
    <property type="entry name" value="CorA"/>
    <property type="match status" value="1"/>
</dbReference>